<comment type="caution">
    <text evidence="2">The sequence shown here is derived from an EMBL/GenBank/DDBJ whole genome shotgun (WGS) entry which is preliminary data.</text>
</comment>
<evidence type="ECO:0000313" key="2">
    <source>
        <dbReference type="EMBL" id="SON92462.1"/>
    </source>
</evidence>
<dbReference type="Proteomes" id="UP000234166">
    <property type="component" value="Unassembled WGS sequence"/>
</dbReference>
<sequence length="87" mass="9870">MRAPYCTRYACVVRACLPQRTLLHMLVHLTTSRALYTRSLRKILRDGADPAAYSAFAADVVRLKLRETLAVATFAKVKKLARIVRNH</sequence>
<gene>
    <name evidence="1" type="ORF">XAP6984_810020</name>
    <name evidence="2" type="ORF">XAP7430_770020</name>
</gene>
<organism evidence="2 3">
    <name type="scientific">Xanthomonas campestris pv. phaseoli</name>
    <dbReference type="NCBI Taxonomy" id="317013"/>
    <lineage>
        <taxon>Bacteria</taxon>
        <taxon>Pseudomonadati</taxon>
        <taxon>Pseudomonadota</taxon>
        <taxon>Gammaproteobacteria</taxon>
        <taxon>Lysobacterales</taxon>
        <taxon>Lysobacteraceae</taxon>
        <taxon>Xanthomonas</taxon>
    </lineage>
</organism>
<keyword evidence="4" id="KW-1185">Reference proteome</keyword>
<evidence type="ECO:0000313" key="4">
    <source>
        <dbReference type="Proteomes" id="UP000234181"/>
    </source>
</evidence>
<proteinExistence type="predicted"/>
<dbReference type="EMBL" id="OCYT01000141">
    <property type="protein sequence ID" value="SON87642.1"/>
    <property type="molecule type" value="Genomic_DNA"/>
</dbReference>
<evidence type="ECO:0000313" key="1">
    <source>
        <dbReference type="EMBL" id="SON87642.1"/>
    </source>
</evidence>
<reference evidence="3 4" key="1">
    <citation type="submission" date="2017-10" db="EMBL/GenBank/DDBJ databases">
        <authorList>
            <person name="Regsiter A."/>
            <person name="William W."/>
        </authorList>
    </citation>
    <scope>NUCLEOTIDE SEQUENCE [LARGE SCALE GENOMIC DNA]</scope>
    <source>
        <strain evidence="1 4">CFBP6984</strain>
        <strain evidence="2 3">CFBP7430</strain>
    </source>
</reference>
<protein>
    <recommendedName>
        <fullName evidence="5">Transposase</fullName>
    </recommendedName>
</protein>
<evidence type="ECO:0008006" key="5">
    <source>
        <dbReference type="Google" id="ProtNLM"/>
    </source>
</evidence>
<dbReference type="Proteomes" id="UP000234181">
    <property type="component" value="Unassembled WGS sequence"/>
</dbReference>
<evidence type="ECO:0000313" key="3">
    <source>
        <dbReference type="Proteomes" id="UP000234166"/>
    </source>
</evidence>
<accession>A0AB38E4Z0</accession>
<dbReference type="EMBL" id="OCYS01000135">
    <property type="protein sequence ID" value="SON92462.1"/>
    <property type="molecule type" value="Genomic_DNA"/>
</dbReference>
<name>A0AB38E4Z0_XANCH</name>
<dbReference type="AlphaFoldDB" id="A0AB38E4Z0"/>